<evidence type="ECO:0000313" key="6">
    <source>
        <dbReference type="Proteomes" id="UP000768567"/>
    </source>
</evidence>
<dbReference type="Proteomes" id="UP000768567">
    <property type="component" value="Unassembled WGS sequence"/>
</dbReference>
<evidence type="ECO:0000259" key="4">
    <source>
        <dbReference type="PROSITE" id="PS50995"/>
    </source>
</evidence>
<organism evidence="5 6">
    <name type="scientific">Gemmiger gallinarum</name>
    <dbReference type="NCBI Taxonomy" id="2779354"/>
    <lineage>
        <taxon>Bacteria</taxon>
        <taxon>Bacillati</taxon>
        <taxon>Bacillota</taxon>
        <taxon>Clostridia</taxon>
        <taxon>Eubacteriales</taxon>
        <taxon>Gemmiger</taxon>
    </lineage>
</organism>
<dbReference type="InterPro" id="IPR023187">
    <property type="entry name" value="Tscrpt_reg_MarR-type_CS"/>
</dbReference>
<keyword evidence="6" id="KW-1185">Reference proteome</keyword>
<accession>A0ABR9R2F5</accession>
<dbReference type="Pfam" id="PF01047">
    <property type="entry name" value="MarR"/>
    <property type="match status" value="1"/>
</dbReference>
<dbReference type="InterPro" id="IPR036390">
    <property type="entry name" value="WH_DNA-bd_sf"/>
</dbReference>
<evidence type="ECO:0000256" key="2">
    <source>
        <dbReference type="ARBA" id="ARBA00023125"/>
    </source>
</evidence>
<dbReference type="Gene3D" id="1.10.10.10">
    <property type="entry name" value="Winged helix-like DNA-binding domain superfamily/Winged helix DNA-binding domain"/>
    <property type="match status" value="1"/>
</dbReference>
<dbReference type="InterPro" id="IPR036388">
    <property type="entry name" value="WH-like_DNA-bd_sf"/>
</dbReference>
<dbReference type="PANTHER" id="PTHR42756">
    <property type="entry name" value="TRANSCRIPTIONAL REGULATOR, MARR"/>
    <property type="match status" value="1"/>
</dbReference>
<dbReference type="SUPFAM" id="SSF46785">
    <property type="entry name" value="Winged helix' DNA-binding domain"/>
    <property type="match status" value="1"/>
</dbReference>
<evidence type="ECO:0000256" key="3">
    <source>
        <dbReference type="ARBA" id="ARBA00023163"/>
    </source>
</evidence>
<keyword evidence="3" id="KW-0804">Transcription</keyword>
<gene>
    <name evidence="5" type="ORF">INF35_05955</name>
</gene>
<dbReference type="SMART" id="SM00347">
    <property type="entry name" value="HTH_MARR"/>
    <property type="match status" value="1"/>
</dbReference>
<protein>
    <submittedName>
        <fullName evidence="5">MarR family transcriptional regulator</fullName>
    </submittedName>
</protein>
<keyword evidence="1" id="KW-0805">Transcription regulation</keyword>
<dbReference type="InterPro" id="IPR000835">
    <property type="entry name" value="HTH_MarR-typ"/>
</dbReference>
<evidence type="ECO:0000256" key="1">
    <source>
        <dbReference type="ARBA" id="ARBA00023015"/>
    </source>
</evidence>
<dbReference type="EMBL" id="JADCKC010000002">
    <property type="protein sequence ID" value="MBE5037319.1"/>
    <property type="molecule type" value="Genomic_DNA"/>
</dbReference>
<dbReference type="PANTHER" id="PTHR42756:SF1">
    <property type="entry name" value="TRANSCRIPTIONAL REPRESSOR OF EMRAB OPERON"/>
    <property type="match status" value="1"/>
</dbReference>
<feature type="domain" description="HTH marR-type" evidence="4">
    <location>
        <begin position="1"/>
        <end position="133"/>
    </location>
</feature>
<evidence type="ECO:0000313" key="5">
    <source>
        <dbReference type="EMBL" id="MBE5037319.1"/>
    </source>
</evidence>
<name>A0ABR9R2F5_9FIRM</name>
<keyword evidence="2" id="KW-0238">DNA-binding</keyword>
<dbReference type="PROSITE" id="PS01117">
    <property type="entry name" value="HTH_MARR_1"/>
    <property type="match status" value="1"/>
</dbReference>
<dbReference type="PROSITE" id="PS50995">
    <property type="entry name" value="HTH_MARR_2"/>
    <property type="match status" value="1"/>
</dbReference>
<dbReference type="PRINTS" id="PR00598">
    <property type="entry name" value="HTHMARR"/>
</dbReference>
<dbReference type="RefSeq" id="WP_193500612.1">
    <property type="nucleotide sequence ID" value="NZ_JADCKC010000002.1"/>
</dbReference>
<comment type="caution">
    <text evidence="5">The sequence shown here is derived from an EMBL/GenBank/DDBJ whole genome shotgun (WGS) entry which is preliminary data.</text>
</comment>
<proteinExistence type="predicted"/>
<reference evidence="5 6" key="1">
    <citation type="submission" date="2020-10" db="EMBL/GenBank/DDBJ databases">
        <title>ChiBAC.</title>
        <authorList>
            <person name="Zenner C."/>
            <person name="Hitch T.C.A."/>
            <person name="Clavel T."/>
        </authorList>
    </citation>
    <scope>NUCLEOTIDE SEQUENCE [LARGE SCALE GENOMIC DNA]</scope>
    <source>
        <strain evidence="5 6">DSM 109015</strain>
    </source>
</reference>
<sequence length="142" mass="15877">MESLHYLLMKAHSNVNRRILNEAGDLGLSLGQPKILECLMECGEINQKSIAARCEIEPATVGSILTRMERDGLVCRTRHEDNRRSLFVTLTPKGKEQGERMQAIFDHVDRDAVRGLSAKETAQLCALLERVCRTVAADGKEE</sequence>